<dbReference type="AlphaFoldDB" id="A0AAD3SJC1"/>
<keyword evidence="2" id="KW-1185">Reference proteome</keyword>
<gene>
    <name evidence="1" type="ORF">Nepgr_013530</name>
</gene>
<evidence type="ECO:0000313" key="1">
    <source>
        <dbReference type="EMBL" id="GMH11689.1"/>
    </source>
</evidence>
<dbReference type="EMBL" id="BSYO01000011">
    <property type="protein sequence ID" value="GMH11689.1"/>
    <property type="molecule type" value="Genomic_DNA"/>
</dbReference>
<comment type="caution">
    <text evidence="1">The sequence shown here is derived from an EMBL/GenBank/DDBJ whole genome shotgun (WGS) entry which is preliminary data.</text>
</comment>
<sequence>MLLGLLGKGPPLLRQPEIQRRITMSRDHRNISREGLVPGEVEDLEGRLESRYKMAMGLIEINPNSFSAPQQNRAIAIGRRL</sequence>
<evidence type="ECO:0000313" key="2">
    <source>
        <dbReference type="Proteomes" id="UP001279734"/>
    </source>
</evidence>
<name>A0AAD3SJC1_NEPGR</name>
<protein>
    <submittedName>
        <fullName evidence="1">Uncharacterized protein</fullName>
    </submittedName>
</protein>
<dbReference type="Proteomes" id="UP001279734">
    <property type="component" value="Unassembled WGS sequence"/>
</dbReference>
<accession>A0AAD3SJC1</accession>
<reference evidence="1" key="1">
    <citation type="submission" date="2023-05" db="EMBL/GenBank/DDBJ databases">
        <title>Nepenthes gracilis genome sequencing.</title>
        <authorList>
            <person name="Fukushima K."/>
        </authorList>
    </citation>
    <scope>NUCLEOTIDE SEQUENCE</scope>
    <source>
        <strain evidence="1">SING2019-196</strain>
    </source>
</reference>
<organism evidence="1 2">
    <name type="scientific">Nepenthes gracilis</name>
    <name type="common">Slender pitcher plant</name>
    <dbReference type="NCBI Taxonomy" id="150966"/>
    <lineage>
        <taxon>Eukaryota</taxon>
        <taxon>Viridiplantae</taxon>
        <taxon>Streptophyta</taxon>
        <taxon>Embryophyta</taxon>
        <taxon>Tracheophyta</taxon>
        <taxon>Spermatophyta</taxon>
        <taxon>Magnoliopsida</taxon>
        <taxon>eudicotyledons</taxon>
        <taxon>Gunneridae</taxon>
        <taxon>Pentapetalae</taxon>
        <taxon>Caryophyllales</taxon>
        <taxon>Nepenthaceae</taxon>
        <taxon>Nepenthes</taxon>
    </lineage>
</organism>
<proteinExistence type="predicted"/>